<keyword evidence="3" id="KW-1185">Reference proteome</keyword>
<evidence type="ECO:0000313" key="2">
    <source>
        <dbReference type="EMBL" id="MEQ2307125.1"/>
    </source>
</evidence>
<evidence type="ECO:0000313" key="3">
    <source>
        <dbReference type="Proteomes" id="UP001469553"/>
    </source>
</evidence>
<organism evidence="2 3">
    <name type="scientific">Ameca splendens</name>
    <dbReference type="NCBI Taxonomy" id="208324"/>
    <lineage>
        <taxon>Eukaryota</taxon>
        <taxon>Metazoa</taxon>
        <taxon>Chordata</taxon>
        <taxon>Craniata</taxon>
        <taxon>Vertebrata</taxon>
        <taxon>Euteleostomi</taxon>
        <taxon>Actinopterygii</taxon>
        <taxon>Neopterygii</taxon>
        <taxon>Teleostei</taxon>
        <taxon>Neoteleostei</taxon>
        <taxon>Acanthomorphata</taxon>
        <taxon>Ovalentaria</taxon>
        <taxon>Atherinomorphae</taxon>
        <taxon>Cyprinodontiformes</taxon>
        <taxon>Goodeidae</taxon>
        <taxon>Ameca</taxon>
    </lineage>
</organism>
<protein>
    <submittedName>
        <fullName evidence="2">Uncharacterized protein</fullName>
    </submittedName>
</protein>
<dbReference type="Proteomes" id="UP001469553">
    <property type="component" value="Unassembled WGS sequence"/>
</dbReference>
<reference evidence="2 3" key="1">
    <citation type="submission" date="2021-06" db="EMBL/GenBank/DDBJ databases">
        <authorList>
            <person name="Palmer J.M."/>
        </authorList>
    </citation>
    <scope>NUCLEOTIDE SEQUENCE [LARGE SCALE GENOMIC DNA]</scope>
    <source>
        <strain evidence="2 3">AS_MEX2019</strain>
        <tissue evidence="2">Muscle</tissue>
    </source>
</reference>
<comment type="caution">
    <text evidence="2">The sequence shown here is derived from an EMBL/GenBank/DDBJ whole genome shotgun (WGS) entry which is preliminary data.</text>
</comment>
<sequence length="112" mass="11981">MPCSLTTRPPLLPSNKPATTQSYTPPRSQVCGRPSLLAAATTRFTALSRYVQAIAPVPHHVRAVWSPVTADLRVGAVSTDPSLLCWGPDRGHVILSVVVVANHGTKQMSTEK</sequence>
<name>A0ABV0ZME2_9TELE</name>
<feature type="region of interest" description="Disordered" evidence="1">
    <location>
        <begin position="1"/>
        <end position="29"/>
    </location>
</feature>
<feature type="compositionally biased region" description="Polar residues" evidence="1">
    <location>
        <begin position="16"/>
        <end position="27"/>
    </location>
</feature>
<proteinExistence type="predicted"/>
<evidence type="ECO:0000256" key="1">
    <source>
        <dbReference type="SAM" id="MobiDB-lite"/>
    </source>
</evidence>
<accession>A0ABV0ZME2</accession>
<gene>
    <name evidence="2" type="ORF">AMECASPLE_015047</name>
</gene>
<dbReference type="EMBL" id="JAHRIP010066876">
    <property type="protein sequence ID" value="MEQ2307125.1"/>
    <property type="molecule type" value="Genomic_DNA"/>
</dbReference>